<dbReference type="Proteomes" id="UP000231542">
    <property type="component" value="Unassembled WGS sequence"/>
</dbReference>
<evidence type="ECO:0000256" key="1">
    <source>
        <dbReference type="SAM" id="MobiDB-lite"/>
    </source>
</evidence>
<evidence type="ECO:0000313" key="4">
    <source>
        <dbReference type="Proteomes" id="UP000231542"/>
    </source>
</evidence>
<name>A0A2H0YWD5_9BACT</name>
<evidence type="ECO:0000313" key="3">
    <source>
        <dbReference type="EMBL" id="PIS42746.1"/>
    </source>
</evidence>
<dbReference type="GO" id="GO:0005886">
    <property type="term" value="C:plasma membrane"/>
    <property type="evidence" value="ECO:0007669"/>
    <property type="project" value="TreeGrafter"/>
</dbReference>
<keyword evidence="2" id="KW-0472">Membrane</keyword>
<sequence length="287" mass="31894">MEKSKTTYLSIFRLGKRTLIIFAAIGFTLALVVSIIQPLQYRSQASILVIPNNRANVDGYQASRAAEKYALTLSSVIPTMSFYNKVITQNSSLADLFPAEESAKREQWKNDLHSSVVPETGILNLSAYNRKPEDAQNILAAAINVLEKEGTAYLGGSSSALIYMIDTPIASSLPVRPNYPLNILGGIVAGLLVGAVIVFIRSESFSEKVQEVEPKVQEVEPNIISSQVKEEGEFEEDEFELRETQNSPASEKKWYPGTDDLDLEESEPQPIPRVEHLDPWVTLKHKR</sequence>
<feature type="region of interest" description="Disordered" evidence="1">
    <location>
        <begin position="226"/>
        <end position="275"/>
    </location>
</feature>
<gene>
    <name evidence="3" type="ORF">COT24_01990</name>
</gene>
<dbReference type="GO" id="GO:0004713">
    <property type="term" value="F:protein tyrosine kinase activity"/>
    <property type="evidence" value="ECO:0007669"/>
    <property type="project" value="TreeGrafter"/>
</dbReference>
<protein>
    <recommendedName>
        <fullName evidence="5">Polysaccharide chain length determinant N-terminal domain-containing protein</fullName>
    </recommendedName>
</protein>
<feature type="transmembrane region" description="Helical" evidence="2">
    <location>
        <begin position="20"/>
        <end position="39"/>
    </location>
</feature>
<dbReference type="PANTHER" id="PTHR32309:SF13">
    <property type="entry name" value="FERRIC ENTEROBACTIN TRANSPORT PROTEIN FEPE"/>
    <property type="match status" value="1"/>
</dbReference>
<keyword evidence="2" id="KW-1133">Transmembrane helix</keyword>
<organism evidence="3 4">
    <name type="scientific">Candidatus Kerfeldbacteria bacterium CG08_land_8_20_14_0_20_40_16</name>
    <dbReference type="NCBI Taxonomy" id="2014244"/>
    <lineage>
        <taxon>Bacteria</taxon>
        <taxon>Candidatus Kerfeldiibacteriota</taxon>
    </lineage>
</organism>
<dbReference type="AlphaFoldDB" id="A0A2H0YWD5"/>
<feature type="transmembrane region" description="Helical" evidence="2">
    <location>
        <begin position="179"/>
        <end position="200"/>
    </location>
</feature>
<dbReference type="InterPro" id="IPR050445">
    <property type="entry name" value="Bact_polysacc_biosynth/exp"/>
</dbReference>
<proteinExistence type="predicted"/>
<comment type="caution">
    <text evidence="3">The sequence shown here is derived from an EMBL/GenBank/DDBJ whole genome shotgun (WGS) entry which is preliminary data.</text>
</comment>
<dbReference type="EMBL" id="PEXU01000023">
    <property type="protein sequence ID" value="PIS42746.1"/>
    <property type="molecule type" value="Genomic_DNA"/>
</dbReference>
<dbReference type="PANTHER" id="PTHR32309">
    <property type="entry name" value="TYROSINE-PROTEIN KINASE"/>
    <property type="match status" value="1"/>
</dbReference>
<keyword evidence="2" id="KW-0812">Transmembrane</keyword>
<accession>A0A2H0YWD5</accession>
<evidence type="ECO:0000256" key="2">
    <source>
        <dbReference type="SAM" id="Phobius"/>
    </source>
</evidence>
<evidence type="ECO:0008006" key="5">
    <source>
        <dbReference type="Google" id="ProtNLM"/>
    </source>
</evidence>
<reference evidence="3 4" key="1">
    <citation type="submission" date="2017-09" db="EMBL/GenBank/DDBJ databases">
        <title>Depth-based differentiation of microbial function through sediment-hosted aquifers and enrichment of novel symbionts in the deep terrestrial subsurface.</title>
        <authorList>
            <person name="Probst A.J."/>
            <person name="Ladd B."/>
            <person name="Jarett J.K."/>
            <person name="Geller-Mcgrath D.E."/>
            <person name="Sieber C.M."/>
            <person name="Emerson J.B."/>
            <person name="Anantharaman K."/>
            <person name="Thomas B.C."/>
            <person name="Malmstrom R."/>
            <person name="Stieglmeier M."/>
            <person name="Klingl A."/>
            <person name="Woyke T."/>
            <person name="Ryan C.M."/>
            <person name="Banfield J.F."/>
        </authorList>
    </citation>
    <scope>NUCLEOTIDE SEQUENCE [LARGE SCALE GENOMIC DNA]</scope>
    <source>
        <strain evidence="3">CG08_land_8_20_14_0_20_40_16</strain>
    </source>
</reference>